<evidence type="ECO:0000256" key="4">
    <source>
        <dbReference type="ARBA" id="ARBA00022707"/>
    </source>
</evidence>
<dbReference type="FunFam" id="3.30.40.10:FF:000115">
    <property type="entry name" value="probable E3 ubiquitin-protein ligase LOG2"/>
    <property type="match status" value="1"/>
</dbReference>
<protein>
    <recommendedName>
        <fullName evidence="2">RING-type E3 ubiquitin transferase</fullName>
        <ecNumber evidence="2">2.3.2.27</ecNumber>
    </recommendedName>
</protein>
<dbReference type="AlphaFoldDB" id="A0A371G823"/>
<keyword evidence="7" id="KW-0833">Ubl conjugation pathway</keyword>
<keyword evidence="5" id="KW-0479">Metal-binding</keyword>
<reference evidence="14" key="1">
    <citation type="submission" date="2018-05" db="EMBL/GenBank/DDBJ databases">
        <title>Draft genome of Mucuna pruriens seed.</title>
        <authorList>
            <person name="Nnadi N.E."/>
            <person name="Vos R."/>
            <person name="Hasami M.H."/>
            <person name="Devisetty U.K."/>
            <person name="Aguiy J.C."/>
        </authorList>
    </citation>
    <scope>NUCLEOTIDE SEQUENCE [LARGE SCALE GENOMIC DNA]</scope>
    <source>
        <strain evidence="14">JCA_2017</strain>
    </source>
</reference>
<dbReference type="InterPro" id="IPR013083">
    <property type="entry name" value="Znf_RING/FYVE/PHD"/>
</dbReference>
<dbReference type="OrthoDB" id="1711136at2759"/>
<keyword evidence="9" id="KW-0449">Lipoprotein</keyword>
<evidence type="ECO:0000256" key="6">
    <source>
        <dbReference type="ARBA" id="ARBA00022771"/>
    </source>
</evidence>
<evidence type="ECO:0000256" key="2">
    <source>
        <dbReference type="ARBA" id="ARBA00012483"/>
    </source>
</evidence>
<name>A0A371G823_MUCPR</name>
<keyword evidence="15" id="KW-1185">Reference proteome</keyword>
<accession>A0A371G823</accession>
<dbReference type="GO" id="GO:0016567">
    <property type="term" value="P:protein ubiquitination"/>
    <property type="evidence" value="ECO:0007669"/>
    <property type="project" value="TreeGrafter"/>
</dbReference>
<dbReference type="InterPro" id="IPR045194">
    <property type="entry name" value="MGRN1/RNF157-like"/>
</dbReference>
<evidence type="ECO:0000259" key="13">
    <source>
        <dbReference type="PROSITE" id="PS50089"/>
    </source>
</evidence>
<keyword evidence="4" id="KW-0519">Myristate</keyword>
<evidence type="ECO:0000256" key="1">
    <source>
        <dbReference type="ARBA" id="ARBA00000900"/>
    </source>
</evidence>
<dbReference type="InterPro" id="IPR058981">
    <property type="entry name" value="MGRN1/RNF157-like_N"/>
</dbReference>
<comment type="similarity">
    <text evidence="10">Belongs to the RING-type zinc finger family. LOG2 subfamily.</text>
</comment>
<evidence type="ECO:0000256" key="3">
    <source>
        <dbReference type="ARBA" id="ARBA00022679"/>
    </source>
</evidence>
<dbReference type="Pfam" id="PF13920">
    <property type="entry name" value="zf-C3HC4_3"/>
    <property type="match status" value="1"/>
</dbReference>
<keyword evidence="3" id="KW-0808">Transferase</keyword>
<evidence type="ECO:0000256" key="9">
    <source>
        <dbReference type="ARBA" id="ARBA00023288"/>
    </source>
</evidence>
<dbReference type="PANTHER" id="PTHR22996">
    <property type="entry name" value="MAHOGUNIN"/>
    <property type="match status" value="1"/>
</dbReference>
<evidence type="ECO:0000256" key="5">
    <source>
        <dbReference type="ARBA" id="ARBA00022723"/>
    </source>
</evidence>
<evidence type="ECO:0000256" key="10">
    <source>
        <dbReference type="ARBA" id="ARBA00025721"/>
    </source>
</evidence>
<feature type="domain" description="RING-type" evidence="13">
    <location>
        <begin position="241"/>
        <end position="280"/>
    </location>
</feature>
<dbReference type="GO" id="GO:0008270">
    <property type="term" value="F:zinc ion binding"/>
    <property type="evidence" value="ECO:0007669"/>
    <property type="project" value="UniProtKB-KW"/>
</dbReference>
<dbReference type="Proteomes" id="UP000257109">
    <property type="component" value="Unassembled WGS sequence"/>
</dbReference>
<sequence>MGNIGSRRRRRRHRTPEVPQPQGTNTNYYSFAAPPPQHYPNTILPPYRHFPRSFPPPPSLQLHHHKAVTIRNDVNIKKDTLCIHPDQHNPHHFLLTFTFDATAPGCITETLDGKLIAVKKSLLKQISMPFQEGLCQKFRQPSGTGIEISMLEETGLSKEGDAEVYPLVLKAEARPLNRYENEGNPSSQITLASFEKRERGEYKVKVMKQVLWVNGKRYELQEIYGIGIASDGDSHESGGDCVICLSEPRDITVLPCRHMCMCSGCANLLKVHTANCPICRHPIERLLQITNPLLSNAERSLNFIV</sequence>
<dbReference type="Pfam" id="PF26192">
    <property type="entry name" value="RNF157-like_N"/>
    <property type="match status" value="1"/>
</dbReference>
<organism evidence="14 15">
    <name type="scientific">Mucuna pruriens</name>
    <name type="common">Velvet bean</name>
    <name type="synonym">Dolichos pruriens</name>
    <dbReference type="NCBI Taxonomy" id="157652"/>
    <lineage>
        <taxon>Eukaryota</taxon>
        <taxon>Viridiplantae</taxon>
        <taxon>Streptophyta</taxon>
        <taxon>Embryophyta</taxon>
        <taxon>Tracheophyta</taxon>
        <taxon>Spermatophyta</taxon>
        <taxon>Magnoliopsida</taxon>
        <taxon>eudicotyledons</taxon>
        <taxon>Gunneridae</taxon>
        <taxon>Pentapetalae</taxon>
        <taxon>rosids</taxon>
        <taxon>fabids</taxon>
        <taxon>Fabales</taxon>
        <taxon>Fabaceae</taxon>
        <taxon>Papilionoideae</taxon>
        <taxon>50 kb inversion clade</taxon>
        <taxon>NPAAA clade</taxon>
        <taxon>indigoferoid/millettioid clade</taxon>
        <taxon>Phaseoleae</taxon>
        <taxon>Mucuna</taxon>
    </lineage>
</organism>
<dbReference type="Gene3D" id="3.30.40.10">
    <property type="entry name" value="Zinc/RING finger domain, C3HC4 (zinc finger)"/>
    <property type="match status" value="1"/>
</dbReference>
<proteinExistence type="inferred from homology"/>
<dbReference type="SMART" id="SM00184">
    <property type="entry name" value="RING"/>
    <property type="match status" value="1"/>
</dbReference>
<evidence type="ECO:0000256" key="12">
    <source>
        <dbReference type="SAM" id="MobiDB-lite"/>
    </source>
</evidence>
<evidence type="ECO:0000256" key="8">
    <source>
        <dbReference type="ARBA" id="ARBA00022833"/>
    </source>
</evidence>
<dbReference type="GO" id="GO:0061630">
    <property type="term" value="F:ubiquitin protein ligase activity"/>
    <property type="evidence" value="ECO:0007669"/>
    <property type="project" value="UniProtKB-EC"/>
</dbReference>
<feature type="compositionally biased region" description="Basic residues" evidence="12">
    <location>
        <begin position="1"/>
        <end position="14"/>
    </location>
</feature>
<dbReference type="EMBL" id="QJKJ01006503">
    <property type="protein sequence ID" value="RDX86513.1"/>
    <property type="molecule type" value="Genomic_DNA"/>
</dbReference>
<keyword evidence="8" id="KW-0862">Zinc</keyword>
<evidence type="ECO:0000313" key="14">
    <source>
        <dbReference type="EMBL" id="RDX86513.1"/>
    </source>
</evidence>
<evidence type="ECO:0000256" key="7">
    <source>
        <dbReference type="ARBA" id="ARBA00022786"/>
    </source>
</evidence>
<feature type="non-terminal residue" evidence="14">
    <location>
        <position position="1"/>
    </location>
</feature>
<dbReference type="SUPFAM" id="SSF57850">
    <property type="entry name" value="RING/U-box"/>
    <property type="match status" value="1"/>
</dbReference>
<comment type="caution">
    <text evidence="14">The sequence shown here is derived from an EMBL/GenBank/DDBJ whole genome shotgun (WGS) entry which is preliminary data.</text>
</comment>
<keyword evidence="6 11" id="KW-0863">Zinc-finger</keyword>
<evidence type="ECO:0000313" key="15">
    <source>
        <dbReference type="Proteomes" id="UP000257109"/>
    </source>
</evidence>
<dbReference type="EC" id="2.3.2.27" evidence="2"/>
<dbReference type="PROSITE" id="PS50089">
    <property type="entry name" value="ZF_RING_2"/>
    <property type="match status" value="1"/>
</dbReference>
<comment type="catalytic activity">
    <reaction evidence="1">
        <text>S-ubiquitinyl-[E2 ubiquitin-conjugating enzyme]-L-cysteine + [acceptor protein]-L-lysine = [E2 ubiquitin-conjugating enzyme]-L-cysteine + N(6)-ubiquitinyl-[acceptor protein]-L-lysine.</text>
        <dbReference type="EC" id="2.3.2.27"/>
    </reaction>
</comment>
<dbReference type="PANTHER" id="PTHR22996:SF7">
    <property type="entry name" value="RING-TYPE E3 UBIQUITIN TRANSFERASE"/>
    <property type="match status" value="1"/>
</dbReference>
<feature type="region of interest" description="Disordered" evidence="12">
    <location>
        <begin position="1"/>
        <end position="30"/>
    </location>
</feature>
<gene>
    <name evidence="14" type="primary">LUL2</name>
    <name evidence="14" type="ORF">CR513_32144</name>
</gene>
<dbReference type="InterPro" id="IPR001841">
    <property type="entry name" value="Znf_RING"/>
</dbReference>
<evidence type="ECO:0000256" key="11">
    <source>
        <dbReference type="PROSITE-ProRule" id="PRU00175"/>
    </source>
</evidence>